<feature type="compositionally biased region" description="Basic residues" evidence="1">
    <location>
        <begin position="34"/>
        <end position="46"/>
    </location>
</feature>
<evidence type="ECO:0000313" key="3">
    <source>
        <dbReference type="Proteomes" id="UP001295684"/>
    </source>
</evidence>
<name>A0AAD1UNK8_EUPCR</name>
<organism evidence="2 3">
    <name type="scientific">Euplotes crassus</name>
    <dbReference type="NCBI Taxonomy" id="5936"/>
    <lineage>
        <taxon>Eukaryota</taxon>
        <taxon>Sar</taxon>
        <taxon>Alveolata</taxon>
        <taxon>Ciliophora</taxon>
        <taxon>Intramacronucleata</taxon>
        <taxon>Spirotrichea</taxon>
        <taxon>Hypotrichia</taxon>
        <taxon>Euplotida</taxon>
        <taxon>Euplotidae</taxon>
        <taxon>Moneuplotes</taxon>
    </lineage>
</organism>
<sequence>MVFTRPCKWIKKKIKKRESMEYYENHVSAISGHSAHRSIKSQKSHSKTSNLPNGLIPHRKNQKSKKRSTAVLCDNSMKNVQNLGCRTIKRKKKFKKRKKKKRRVARDKILDESFNCLKENMDESINMIPIEDSPKLNTPNFHPKPVRNCRVRAPTFGLKKKEDQLFKEIKAIKRGSYGKGESFRNQLGFYPDKRNSDSKNAKALKTLHIISTRRDSDDIVRHFSDSPSKPSSPKTLQKASSLLSFICEEEEHNKSKTSEEISNQNSNKIQNPLNILNAPLMTTNHKKNLTKPYTPKSNPLSQFHPIRRNTQIPI</sequence>
<gene>
    <name evidence="2" type="ORF">ECRASSUSDP1_LOCUS13389</name>
</gene>
<proteinExistence type="predicted"/>
<reference evidence="2" key="1">
    <citation type="submission" date="2023-07" db="EMBL/GenBank/DDBJ databases">
        <authorList>
            <consortium name="AG Swart"/>
            <person name="Singh M."/>
            <person name="Singh A."/>
            <person name="Seah K."/>
            <person name="Emmerich C."/>
        </authorList>
    </citation>
    <scope>NUCLEOTIDE SEQUENCE</scope>
    <source>
        <strain evidence="2">DP1</strain>
    </source>
</reference>
<dbReference type="EMBL" id="CAMPGE010013325">
    <property type="protein sequence ID" value="CAI2372062.1"/>
    <property type="molecule type" value="Genomic_DNA"/>
</dbReference>
<dbReference type="Proteomes" id="UP001295684">
    <property type="component" value="Unassembled WGS sequence"/>
</dbReference>
<feature type="region of interest" description="Disordered" evidence="1">
    <location>
        <begin position="285"/>
        <end position="314"/>
    </location>
</feature>
<evidence type="ECO:0000313" key="2">
    <source>
        <dbReference type="EMBL" id="CAI2372062.1"/>
    </source>
</evidence>
<feature type="region of interest" description="Disordered" evidence="1">
    <location>
        <begin position="32"/>
        <end position="66"/>
    </location>
</feature>
<evidence type="ECO:0000256" key="1">
    <source>
        <dbReference type="SAM" id="MobiDB-lite"/>
    </source>
</evidence>
<accession>A0AAD1UNK8</accession>
<protein>
    <submittedName>
        <fullName evidence="2">Uncharacterized protein</fullName>
    </submittedName>
</protein>
<dbReference type="AlphaFoldDB" id="A0AAD1UNK8"/>
<feature type="compositionally biased region" description="Basic residues" evidence="1">
    <location>
        <begin position="57"/>
        <end position="66"/>
    </location>
</feature>
<keyword evidence="3" id="KW-1185">Reference proteome</keyword>
<comment type="caution">
    <text evidence="2">The sequence shown here is derived from an EMBL/GenBank/DDBJ whole genome shotgun (WGS) entry which is preliminary data.</text>
</comment>